<dbReference type="SUPFAM" id="SSF56112">
    <property type="entry name" value="Protein kinase-like (PK-like)"/>
    <property type="match status" value="1"/>
</dbReference>
<dbReference type="GO" id="GO:0005524">
    <property type="term" value="F:ATP binding"/>
    <property type="evidence" value="ECO:0007669"/>
    <property type="project" value="UniProtKB-UniRule"/>
</dbReference>
<feature type="compositionally biased region" description="Polar residues" evidence="4">
    <location>
        <begin position="286"/>
        <end position="299"/>
    </location>
</feature>
<sequence>MSTLKRKEGGPSRITGIILNRFGNRSLFSLLNLDPSIASDRDLYNDDAVRDAVSRQPQSCGRKYRFRVGSIECELRPLDMAVSLGSSQETVEIILKAHPRASRSKDDLGWTAIHRACRYGAAAAVVRTLAEAYPAALGRRTANGWTPLHRAVAHGADLDVLVALVAMYPGALSITDRDGRTPIDVARENGAEGDVLQILSLPSGFTSDGHLSRPLHIGVKGPVPNIVVGDRGKPHGNTMNNSLGFPRMSGTKGMLRHASPCYNSILRHSVFSTEDHLLASRDEKSNWASKGNNYSQSPARSDASNKEDHHTVVDQIVDMVEDIVISSGSQSTKDLVDELSSLHISDSFPSDNGGQCHILSDSVTKPSAGNESREMGRDRCAVATEGIEAWISSPIRQSESTLGGLETPKALEVSKQGSSWSKSHVAAGREIMKMAIDTPSLEPMSIPLDYLIEATMKFSDGRQLGEGSYSRVYMGKDHTLRRKFAVKRMKVKLNADFDVADARKTFEREIVTLQHFRHPNIARLYAYCLDQNLHGTHCLVYELASNGSLYQFLKERDQHENLHWTMRIRIALDVARALEYLHGGKGGQVCFHRDVKSSNVCLKRDFTALLIDCGVARMTPQADSSLTMTIMESAGNGFQGTPGYICPAFARRLRNYGSAHEVFSLGVVMVELFTGLLQNEELDGEELDVFDQFSEDGIEKMNLLSAIDKSAGQWDIETKNLFTHLALGCIRANPRSRPKINEIVNMLGKLACKARPWSVGERNQITVLSSAPLVYSDSKDLHPISELPNFRLERDVLSKCVKESRRNIQLTFDVATDDRLLAAATKRCGCLHFSGHGHPEALLFEDSSGGALWLSEEHILDCVHEEPFTFAFVSACYSLFMGKAFVKSGVKHVVCCEQQELRDDAALKFTYIFYLALAEGYSVKSSFEKGKHAVATRFGQIEVNKFVLLPEEGVDHDVPLFDADILHWGDEVETFGFVPSGPCRFQGREVEQYNLLNMILSKRLVNLVSHNRSDRRMMATTVCHYIEERKNVIMSVDVIYFLQGNGDEPDIHSEHIKQLHRHLASEGKIGAHPADDANCDDTVLRHVVGALEGINALIIFDYPTCIREITDQTFMASILNETATKLVCISQKEIDFSQIGMKASIFSM</sequence>
<name>A0A7S4HMM7_9STRA</name>
<dbReference type="GO" id="GO:0004672">
    <property type="term" value="F:protein kinase activity"/>
    <property type="evidence" value="ECO:0007669"/>
    <property type="project" value="InterPro"/>
</dbReference>
<proteinExistence type="predicted"/>
<feature type="region of interest" description="Disordered" evidence="4">
    <location>
        <begin position="355"/>
        <end position="375"/>
    </location>
</feature>
<dbReference type="Pfam" id="PF12796">
    <property type="entry name" value="Ank_2"/>
    <property type="match status" value="1"/>
</dbReference>
<dbReference type="PROSITE" id="PS50011">
    <property type="entry name" value="PROTEIN_KINASE_DOM"/>
    <property type="match status" value="1"/>
</dbReference>
<dbReference type="AlphaFoldDB" id="A0A7S4HMM7"/>
<gene>
    <name evidence="6" type="ORF">OAUR00152_LOCUS1796</name>
</gene>
<evidence type="ECO:0000256" key="1">
    <source>
        <dbReference type="ARBA" id="ARBA00022741"/>
    </source>
</evidence>
<dbReference type="InterPro" id="IPR008271">
    <property type="entry name" value="Ser/Thr_kinase_AS"/>
</dbReference>
<dbReference type="InterPro" id="IPR000719">
    <property type="entry name" value="Prot_kinase_dom"/>
</dbReference>
<evidence type="ECO:0000256" key="3">
    <source>
        <dbReference type="PROSITE-ProRule" id="PRU10141"/>
    </source>
</evidence>
<dbReference type="InterPro" id="IPR017441">
    <property type="entry name" value="Protein_kinase_ATP_BS"/>
</dbReference>
<keyword evidence="2 3" id="KW-0067">ATP-binding</keyword>
<dbReference type="InterPro" id="IPR036770">
    <property type="entry name" value="Ankyrin_rpt-contain_sf"/>
</dbReference>
<dbReference type="PROSITE" id="PS00108">
    <property type="entry name" value="PROTEIN_KINASE_ST"/>
    <property type="match status" value="1"/>
</dbReference>
<dbReference type="GO" id="GO:0005886">
    <property type="term" value="C:plasma membrane"/>
    <property type="evidence" value="ECO:0007669"/>
    <property type="project" value="TreeGrafter"/>
</dbReference>
<dbReference type="PANTHER" id="PTHR27001:SF931">
    <property type="entry name" value="OS11G0664100 PROTEIN"/>
    <property type="match status" value="1"/>
</dbReference>
<dbReference type="Pfam" id="PF12770">
    <property type="entry name" value="CHAT"/>
    <property type="match status" value="1"/>
</dbReference>
<evidence type="ECO:0000256" key="2">
    <source>
        <dbReference type="ARBA" id="ARBA00022840"/>
    </source>
</evidence>
<protein>
    <recommendedName>
        <fullName evidence="5">Protein kinase domain-containing protein</fullName>
    </recommendedName>
</protein>
<dbReference type="InterPro" id="IPR024983">
    <property type="entry name" value="CHAT_dom"/>
</dbReference>
<dbReference type="SMART" id="SM00220">
    <property type="entry name" value="S_TKc"/>
    <property type="match status" value="1"/>
</dbReference>
<feature type="region of interest" description="Disordered" evidence="4">
    <location>
        <begin position="284"/>
        <end position="308"/>
    </location>
</feature>
<accession>A0A7S4HMM7</accession>
<dbReference type="PROSITE" id="PS00107">
    <property type="entry name" value="PROTEIN_KINASE_ATP"/>
    <property type="match status" value="1"/>
</dbReference>
<feature type="domain" description="Protein kinase" evidence="5">
    <location>
        <begin position="458"/>
        <end position="758"/>
    </location>
</feature>
<dbReference type="EMBL" id="HBKQ01002656">
    <property type="protein sequence ID" value="CAE2203734.1"/>
    <property type="molecule type" value="Transcribed_RNA"/>
</dbReference>
<feature type="binding site" evidence="3">
    <location>
        <position position="487"/>
    </location>
    <ligand>
        <name>ATP</name>
        <dbReference type="ChEBI" id="CHEBI:30616"/>
    </ligand>
</feature>
<dbReference type="PANTHER" id="PTHR27001">
    <property type="entry name" value="OS01G0253100 PROTEIN"/>
    <property type="match status" value="1"/>
</dbReference>
<dbReference type="Gene3D" id="1.10.510.10">
    <property type="entry name" value="Transferase(Phosphotransferase) domain 1"/>
    <property type="match status" value="1"/>
</dbReference>
<dbReference type="SUPFAM" id="SSF48403">
    <property type="entry name" value="Ankyrin repeat"/>
    <property type="match status" value="1"/>
</dbReference>
<evidence type="ECO:0000256" key="4">
    <source>
        <dbReference type="SAM" id="MobiDB-lite"/>
    </source>
</evidence>
<reference evidence="6" key="1">
    <citation type="submission" date="2021-01" db="EMBL/GenBank/DDBJ databases">
        <authorList>
            <person name="Corre E."/>
            <person name="Pelletier E."/>
            <person name="Niang G."/>
            <person name="Scheremetjew M."/>
            <person name="Finn R."/>
            <person name="Kale V."/>
            <person name="Holt S."/>
            <person name="Cochrane G."/>
            <person name="Meng A."/>
            <person name="Brown T."/>
            <person name="Cohen L."/>
        </authorList>
    </citation>
    <scope>NUCLEOTIDE SEQUENCE</scope>
    <source>
        <strain evidence="6">Isolate 1302-5</strain>
    </source>
</reference>
<dbReference type="Pfam" id="PF00069">
    <property type="entry name" value="Pkinase"/>
    <property type="match status" value="1"/>
</dbReference>
<evidence type="ECO:0000259" key="5">
    <source>
        <dbReference type="PROSITE" id="PS50011"/>
    </source>
</evidence>
<feature type="compositionally biased region" description="Polar residues" evidence="4">
    <location>
        <begin position="361"/>
        <end position="370"/>
    </location>
</feature>
<evidence type="ECO:0000313" key="6">
    <source>
        <dbReference type="EMBL" id="CAE2203734.1"/>
    </source>
</evidence>
<dbReference type="InterPro" id="IPR011009">
    <property type="entry name" value="Kinase-like_dom_sf"/>
</dbReference>
<dbReference type="InterPro" id="IPR002110">
    <property type="entry name" value="Ankyrin_rpt"/>
</dbReference>
<organism evidence="6">
    <name type="scientific">Odontella aurita</name>
    <dbReference type="NCBI Taxonomy" id="265563"/>
    <lineage>
        <taxon>Eukaryota</taxon>
        <taxon>Sar</taxon>
        <taxon>Stramenopiles</taxon>
        <taxon>Ochrophyta</taxon>
        <taxon>Bacillariophyta</taxon>
        <taxon>Mediophyceae</taxon>
        <taxon>Biddulphiophycidae</taxon>
        <taxon>Eupodiscales</taxon>
        <taxon>Odontellaceae</taxon>
        <taxon>Odontella</taxon>
    </lineage>
</organism>
<dbReference type="Gene3D" id="1.25.40.20">
    <property type="entry name" value="Ankyrin repeat-containing domain"/>
    <property type="match status" value="1"/>
</dbReference>
<keyword evidence="1 3" id="KW-0547">Nucleotide-binding</keyword>